<proteinExistence type="predicted"/>
<keyword evidence="1" id="KW-0812">Transmembrane</keyword>
<keyword evidence="1" id="KW-1133">Transmembrane helix</keyword>
<reference evidence="2 3" key="1">
    <citation type="journal article" date="2016" name="Nat. Commun.">
        <title>Thousands of microbial genomes shed light on interconnected biogeochemical processes in an aquifer system.</title>
        <authorList>
            <person name="Anantharaman K."/>
            <person name="Brown C.T."/>
            <person name="Hug L.A."/>
            <person name="Sharon I."/>
            <person name="Castelle C.J."/>
            <person name="Probst A.J."/>
            <person name="Thomas B.C."/>
            <person name="Singh A."/>
            <person name="Wilkins M.J."/>
            <person name="Karaoz U."/>
            <person name="Brodie E.L."/>
            <person name="Williams K.H."/>
            <person name="Hubbard S.S."/>
            <person name="Banfield J.F."/>
        </authorList>
    </citation>
    <scope>NUCLEOTIDE SEQUENCE [LARGE SCALE GENOMIC DNA]</scope>
</reference>
<dbReference type="Proteomes" id="UP000176527">
    <property type="component" value="Unassembled WGS sequence"/>
</dbReference>
<feature type="transmembrane region" description="Helical" evidence="1">
    <location>
        <begin position="119"/>
        <end position="140"/>
    </location>
</feature>
<protein>
    <submittedName>
        <fullName evidence="2">Uncharacterized protein</fullName>
    </submittedName>
</protein>
<gene>
    <name evidence="2" type="ORF">A3F00_05375</name>
</gene>
<accession>A0A1F5KCD9</accession>
<sequence>MQTEVAKPGKRAINKTTMSLVTLEIAALGTLAISTWEGFINAPETRQSVLQNTPECQGITLEYYPLKTNSGVLLDKYPVIELASKPEFRQPLDCYRVAKEEISNLGLEEGGHRDVAMRLGIGFGLLAAYTSFVGLLSRYMDWSYQGY</sequence>
<organism evidence="2 3">
    <name type="scientific">Candidatus Daviesbacteria bacterium RIFCSPHIGHO2_12_FULL_37_11</name>
    <dbReference type="NCBI Taxonomy" id="1797777"/>
    <lineage>
        <taxon>Bacteria</taxon>
        <taxon>Candidatus Daviesiibacteriota</taxon>
    </lineage>
</organism>
<comment type="caution">
    <text evidence="2">The sequence shown here is derived from an EMBL/GenBank/DDBJ whole genome shotgun (WGS) entry which is preliminary data.</text>
</comment>
<evidence type="ECO:0000313" key="2">
    <source>
        <dbReference type="EMBL" id="OGE38480.1"/>
    </source>
</evidence>
<name>A0A1F5KCD9_9BACT</name>
<evidence type="ECO:0000313" key="3">
    <source>
        <dbReference type="Proteomes" id="UP000176527"/>
    </source>
</evidence>
<keyword evidence="1" id="KW-0472">Membrane</keyword>
<dbReference type="EMBL" id="MFDE01000019">
    <property type="protein sequence ID" value="OGE38480.1"/>
    <property type="molecule type" value="Genomic_DNA"/>
</dbReference>
<evidence type="ECO:0000256" key="1">
    <source>
        <dbReference type="SAM" id="Phobius"/>
    </source>
</evidence>
<dbReference type="AlphaFoldDB" id="A0A1F5KCD9"/>